<comment type="caution">
    <text evidence="3">The sequence shown here is derived from an EMBL/GenBank/DDBJ whole genome shotgun (WGS) entry which is preliminary data.</text>
</comment>
<dbReference type="Proteomes" id="UP000682733">
    <property type="component" value="Unassembled WGS sequence"/>
</dbReference>
<keyword evidence="2" id="KW-0802">TPR repeat</keyword>
<organism evidence="3 5">
    <name type="scientific">Didymodactylos carnosus</name>
    <dbReference type="NCBI Taxonomy" id="1234261"/>
    <lineage>
        <taxon>Eukaryota</taxon>
        <taxon>Metazoa</taxon>
        <taxon>Spiralia</taxon>
        <taxon>Gnathifera</taxon>
        <taxon>Rotifera</taxon>
        <taxon>Eurotatoria</taxon>
        <taxon>Bdelloidea</taxon>
        <taxon>Philodinida</taxon>
        <taxon>Philodinidae</taxon>
        <taxon>Didymodactylos</taxon>
    </lineage>
</organism>
<evidence type="ECO:0000256" key="2">
    <source>
        <dbReference type="ARBA" id="ARBA00022803"/>
    </source>
</evidence>
<dbReference type="EMBL" id="CAJNOK010050166">
    <property type="protein sequence ID" value="CAF1599043.1"/>
    <property type="molecule type" value="Genomic_DNA"/>
</dbReference>
<dbReference type="Gene3D" id="1.25.40.10">
    <property type="entry name" value="Tetratricopeptide repeat domain"/>
    <property type="match status" value="1"/>
</dbReference>
<name>A0A8S2FZR0_9BILA</name>
<dbReference type="InterPro" id="IPR011990">
    <property type="entry name" value="TPR-like_helical_dom_sf"/>
</dbReference>
<feature type="non-terminal residue" evidence="3">
    <location>
        <position position="80"/>
    </location>
</feature>
<evidence type="ECO:0000313" key="4">
    <source>
        <dbReference type="EMBL" id="CAF4406704.1"/>
    </source>
</evidence>
<proteinExistence type="predicted"/>
<evidence type="ECO:0000256" key="1">
    <source>
        <dbReference type="ARBA" id="ARBA00022737"/>
    </source>
</evidence>
<dbReference type="GO" id="GO:0051879">
    <property type="term" value="F:Hsp90 protein binding"/>
    <property type="evidence" value="ECO:0007669"/>
    <property type="project" value="TreeGrafter"/>
</dbReference>
<dbReference type="PANTHER" id="PTHR22904">
    <property type="entry name" value="TPR REPEAT CONTAINING PROTEIN"/>
    <property type="match status" value="1"/>
</dbReference>
<dbReference type="AlphaFoldDB" id="A0A8S2FZR0"/>
<feature type="non-terminal residue" evidence="3">
    <location>
        <position position="1"/>
    </location>
</feature>
<dbReference type="Proteomes" id="UP000677228">
    <property type="component" value="Unassembled WGS sequence"/>
</dbReference>
<dbReference type="PANTHER" id="PTHR22904:SF523">
    <property type="entry name" value="STRESS-INDUCED-PHOSPHOPROTEIN 1"/>
    <property type="match status" value="1"/>
</dbReference>
<dbReference type="EMBL" id="CAJOBA010073869">
    <property type="protein sequence ID" value="CAF4406704.1"/>
    <property type="molecule type" value="Genomic_DNA"/>
</dbReference>
<evidence type="ECO:0000313" key="5">
    <source>
        <dbReference type="Proteomes" id="UP000677228"/>
    </source>
</evidence>
<protein>
    <submittedName>
        <fullName evidence="3">Uncharacterized protein</fullName>
    </submittedName>
</protein>
<gene>
    <name evidence="3" type="ORF">OVA965_LOCUS41987</name>
    <name evidence="4" type="ORF">TMI583_LOCUS43770</name>
</gene>
<accession>A0A8S2FZR0</accession>
<dbReference type="SUPFAM" id="SSF48452">
    <property type="entry name" value="TPR-like"/>
    <property type="match status" value="1"/>
</dbReference>
<sequence>EDDHLVLNGRSQAYLALNRFDESLSDAEHIIKLKPDWSKGYLRKSEALFEMKRYTTALLSSLMALTFDPEDPVGKTIMAK</sequence>
<reference evidence="3" key="1">
    <citation type="submission" date="2021-02" db="EMBL/GenBank/DDBJ databases">
        <authorList>
            <person name="Nowell W R."/>
        </authorList>
    </citation>
    <scope>NUCLEOTIDE SEQUENCE</scope>
</reference>
<keyword evidence="1" id="KW-0677">Repeat</keyword>
<evidence type="ECO:0000313" key="3">
    <source>
        <dbReference type="EMBL" id="CAF1599043.1"/>
    </source>
</evidence>